<dbReference type="Pfam" id="PF12094">
    <property type="entry name" value="DUF3570"/>
    <property type="match status" value="1"/>
</dbReference>
<evidence type="ECO:0000256" key="1">
    <source>
        <dbReference type="SAM" id="SignalP"/>
    </source>
</evidence>
<proteinExistence type="predicted"/>
<gene>
    <name evidence="2" type="ORF">L3049_06500</name>
</gene>
<feature type="chain" id="PRO_5045958150" evidence="1">
    <location>
        <begin position="23"/>
        <end position="415"/>
    </location>
</feature>
<sequence>MNRNKALYLLFLFLLGSLCGFAQDNSKSKIKLDKEQKDTEVNFLFNYYAQDGDNSPVTGGIGSEKLNNYSSSILVHLLPDSLTQLTLELGIDAYTSASTDKIDYFKTHQSSASGKDGRAHINADYTRKLAHSENKYGFHFGFSIESDIYSLGIGGKYMINSKDLNRSLRISTSYFRDNWHLIYPHELRSKESWLSTDIRNTLSIELSLTQVLNQKSTIGITVEPVFQFGLLSTPFHRVFFNDAAGKLFDDLEFLSHTEQLPNRRFKLPISLRYHYYLNDFFRFKSYYRIYSDTWGIQAHTASIETPFFASQTFILAPFFRYHTQSAARYFAPFATVNALNPPRYHTADYDLSKLHSYKTGIGISYAPIFAIRKFKSPFKSSKTAQLKSINLRSAYYKRSDGLKAWLISLDLGFIF</sequence>
<name>A0ABT5VQF0_9BACT</name>
<reference evidence="2 3" key="1">
    <citation type="submission" date="2022-01" db="EMBL/GenBank/DDBJ databases">
        <title>Labilibaculum sp. nov, a marine bacterium isolated from Antarctica.</title>
        <authorList>
            <person name="Dai W."/>
        </authorList>
    </citation>
    <scope>NUCLEOTIDE SEQUENCE [LARGE SCALE GENOMIC DNA]</scope>
    <source>
        <strain evidence="2 3">DW002</strain>
    </source>
</reference>
<dbReference type="InterPro" id="IPR021953">
    <property type="entry name" value="DUF3570"/>
</dbReference>
<evidence type="ECO:0000313" key="2">
    <source>
        <dbReference type="EMBL" id="MDE5417654.1"/>
    </source>
</evidence>
<dbReference type="RefSeq" id="WP_275108996.1">
    <property type="nucleotide sequence ID" value="NZ_JAKJSC010000001.1"/>
</dbReference>
<organism evidence="2 3">
    <name type="scientific">Paralabilibaculum antarcticum</name>
    <dbReference type="NCBI Taxonomy" id="2912572"/>
    <lineage>
        <taxon>Bacteria</taxon>
        <taxon>Pseudomonadati</taxon>
        <taxon>Bacteroidota</taxon>
        <taxon>Bacteroidia</taxon>
        <taxon>Marinilabiliales</taxon>
        <taxon>Marinifilaceae</taxon>
        <taxon>Paralabilibaculum</taxon>
    </lineage>
</organism>
<dbReference type="EMBL" id="JAKJSC010000001">
    <property type="protein sequence ID" value="MDE5417654.1"/>
    <property type="molecule type" value="Genomic_DNA"/>
</dbReference>
<evidence type="ECO:0000313" key="3">
    <source>
        <dbReference type="Proteomes" id="UP001528920"/>
    </source>
</evidence>
<feature type="signal peptide" evidence="1">
    <location>
        <begin position="1"/>
        <end position="22"/>
    </location>
</feature>
<protein>
    <submittedName>
        <fullName evidence="2">DUF3570 domain-containing protein</fullName>
    </submittedName>
</protein>
<comment type="caution">
    <text evidence="2">The sequence shown here is derived from an EMBL/GenBank/DDBJ whole genome shotgun (WGS) entry which is preliminary data.</text>
</comment>
<dbReference type="Proteomes" id="UP001528920">
    <property type="component" value="Unassembled WGS sequence"/>
</dbReference>
<keyword evidence="1" id="KW-0732">Signal</keyword>
<accession>A0ABT5VQF0</accession>
<keyword evidence="3" id="KW-1185">Reference proteome</keyword>